<dbReference type="SMART" id="SM00391">
    <property type="entry name" value="MBD"/>
    <property type="match status" value="1"/>
</dbReference>
<feature type="domain" description="MBD" evidence="7">
    <location>
        <begin position="78"/>
        <end position="146"/>
    </location>
</feature>
<feature type="compositionally biased region" description="Polar residues" evidence="6">
    <location>
        <begin position="417"/>
        <end position="435"/>
    </location>
</feature>
<evidence type="ECO:0000256" key="4">
    <source>
        <dbReference type="ARBA" id="ARBA00023163"/>
    </source>
</evidence>
<reference evidence="8" key="1">
    <citation type="submission" date="2023-07" db="EMBL/GenBank/DDBJ databases">
        <title>draft genome sequence of fig (Ficus carica).</title>
        <authorList>
            <person name="Takahashi T."/>
            <person name="Nishimura K."/>
        </authorList>
    </citation>
    <scope>NUCLEOTIDE SEQUENCE</scope>
</reference>
<keyword evidence="4" id="KW-0804">Transcription</keyword>
<dbReference type="GO" id="GO:0005634">
    <property type="term" value="C:nucleus"/>
    <property type="evidence" value="ECO:0007669"/>
    <property type="project" value="UniProtKB-SubCell"/>
</dbReference>
<evidence type="ECO:0000256" key="3">
    <source>
        <dbReference type="ARBA" id="ARBA00023125"/>
    </source>
</evidence>
<feature type="compositionally biased region" description="Polar residues" evidence="6">
    <location>
        <begin position="863"/>
        <end position="876"/>
    </location>
</feature>
<feature type="region of interest" description="Disordered" evidence="6">
    <location>
        <begin position="863"/>
        <end position="889"/>
    </location>
</feature>
<accession>A0AA87ZSF7</accession>
<evidence type="ECO:0000256" key="2">
    <source>
        <dbReference type="ARBA" id="ARBA00023015"/>
    </source>
</evidence>
<comment type="caution">
    <text evidence="8">The sequence shown here is derived from an EMBL/GenBank/DDBJ whole genome shotgun (WGS) entry which is preliminary data.</text>
</comment>
<dbReference type="EMBL" id="BTGU01000003">
    <property type="protein sequence ID" value="GMN32248.1"/>
    <property type="molecule type" value="Genomic_DNA"/>
</dbReference>
<organism evidence="8 9">
    <name type="scientific">Ficus carica</name>
    <name type="common">Common fig</name>
    <dbReference type="NCBI Taxonomy" id="3494"/>
    <lineage>
        <taxon>Eukaryota</taxon>
        <taxon>Viridiplantae</taxon>
        <taxon>Streptophyta</taxon>
        <taxon>Embryophyta</taxon>
        <taxon>Tracheophyta</taxon>
        <taxon>Spermatophyta</taxon>
        <taxon>Magnoliopsida</taxon>
        <taxon>eudicotyledons</taxon>
        <taxon>Gunneridae</taxon>
        <taxon>Pentapetalae</taxon>
        <taxon>rosids</taxon>
        <taxon>fabids</taxon>
        <taxon>Rosales</taxon>
        <taxon>Moraceae</taxon>
        <taxon>Ficeae</taxon>
        <taxon>Ficus</taxon>
    </lineage>
</organism>
<feature type="compositionally biased region" description="Basic residues" evidence="6">
    <location>
        <begin position="233"/>
        <end position="242"/>
    </location>
</feature>
<proteinExistence type="predicted"/>
<dbReference type="Pfam" id="PF01429">
    <property type="entry name" value="MBD"/>
    <property type="match status" value="2"/>
</dbReference>
<evidence type="ECO:0000256" key="5">
    <source>
        <dbReference type="ARBA" id="ARBA00023242"/>
    </source>
</evidence>
<feature type="compositionally biased region" description="Basic and acidic residues" evidence="6">
    <location>
        <begin position="320"/>
        <end position="329"/>
    </location>
</feature>
<sequence length="889" mass="97843">MVAEDSPESLPSGWTVQFKVLKSGRKVTVYTNMDTGKRFFSKDDFIRFINAGIGCSSEPQTSNRHASLQAEMTSFQPLNGKDQLPEWLPKGWKVEVRTRKSGTLIGREYKSYIDPSNGSKFYSKPEVIRYLKTVRRKSCIANDVKSVVVQKCKEEDLPSGWIKEIKIRKNSNGIRKDPFYKDPVSGYIFRSKKDALRYIETGEISRSAIRPKESCNNAPELVKVEIASSSAPKRQKLKHPASRRQLFGGKTESEMSNLEPLKTEGSNGLSAKTVSPEAKVTFASRHETVQGMHPLNNVIQECVETKEKCSPRRSPPQKVEGSREGRDRGSPPSDAGLSTKSRGKKDLAKNGPVSPPTPDTLQDKNFLQTATEKTSTRETRATSRKSKDKKVHNGPEKSKGAKVLAENGSVLTPIPETLNTVTEKSSVGDTQVNSRKSMDKKVHNLPPRSSKRLAGNEPDLVVNLELGERALRNAIRKSVKTEAIQDSVMTSDGLVDNTFAQLEIRTETEPAGNASTDTRKGDPSNKGVVPLDERVAQEEIHQKLETERVHDNPEPQLSFLFGSDPCLEFAFKTLIGELPVDDTSVNGPILTRASDSLQHENLLDSGMKNSSTGKGFVSKSKAMNKKELNLQRRSSKRLAGINSELPVNPMANERAHQDASIKPSQKGTISETDLLDKANERLGNTPDIELNNRLSTKTDTSIPQPSGKSEVSLEDLAAAPQEQPQMRETSTELEKPHGTENTELKKPEPAPQIHESGKEKLGESDPDIPFSIADYWSDPCLDFAFKTLTGVIPIEDTLVQGCFQEQVHVPDSCKNGNMALPDFGSSSLFQTDISSQFDTPEKSAPSLHLAGTSSFLPPPNVSLSSCSGIHSQQQPSLEGDKDLHQKVKS</sequence>
<dbReference type="Proteomes" id="UP001187192">
    <property type="component" value="Unassembled WGS sequence"/>
</dbReference>
<evidence type="ECO:0000313" key="8">
    <source>
        <dbReference type="EMBL" id="GMN32248.1"/>
    </source>
</evidence>
<dbReference type="PANTHER" id="PTHR34067:SF20">
    <property type="entry name" value="OS08G0206700 PROTEIN"/>
    <property type="match status" value="1"/>
</dbReference>
<comment type="subcellular location">
    <subcellularLocation>
        <location evidence="1">Nucleus</location>
    </subcellularLocation>
</comment>
<feature type="compositionally biased region" description="Polar residues" evidence="6">
    <location>
        <begin position="692"/>
        <end position="709"/>
    </location>
</feature>
<keyword evidence="9" id="KW-1185">Reference proteome</keyword>
<feature type="region of interest" description="Disordered" evidence="6">
    <location>
        <begin position="624"/>
        <end position="765"/>
    </location>
</feature>
<name>A0AA87ZSF7_FICCA</name>
<feature type="region of interest" description="Disordered" evidence="6">
    <location>
        <begin position="306"/>
        <end position="454"/>
    </location>
</feature>
<dbReference type="AlphaFoldDB" id="A0AA87ZSF7"/>
<dbReference type="InterPro" id="IPR001739">
    <property type="entry name" value="Methyl_CpG_DNA-bd"/>
</dbReference>
<keyword evidence="2" id="KW-0805">Transcription regulation</keyword>
<dbReference type="SUPFAM" id="SSF54171">
    <property type="entry name" value="DNA-binding domain"/>
    <property type="match status" value="3"/>
</dbReference>
<feature type="domain" description="MBD" evidence="7">
    <location>
        <begin position="1"/>
        <end position="73"/>
    </location>
</feature>
<evidence type="ECO:0000259" key="7">
    <source>
        <dbReference type="PROSITE" id="PS50982"/>
    </source>
</evidence>
<protein>
    <recommendedName>
        <fullName evidence="7">MBD domain-containing protein</fullName>
    </recommendedName>
</protein>
<evidence type="ECO:0000313" key="9">
    <source>
        <dbReference type="Proteomes" id="UP001187192"/>
    </source>
</evidence>
<feature type="compositionally biased region" description="Polar residues" evidence="6">
    <location>
        <begin position="264"/>
        <end position="273"/>
    </location>
</feature>
<feature type="compositionally biased region" description="Basic and acidic residues" evidence="6">
    <location>
        <begin position="878"/>
        <end position="889"/>
    </location>
</feature>
<dbReference type="InterPro" id="IPR038945">
    <property type="entry name" value="MBD13-like"/>
</dbReference>
<dbReference type="PROSITE" id="PS50982">
    <property type="entry name" value="MBD"/>
    <property type="match status" value="3"/>
</dbReference>
<feature type="compositionally biased region" description="Polar residues" evidence="6">
    <location>
        <begin position="359"/>
        <end position="373"/>
    </location>
</feature>
<dbReference type="Gene3D" id="3.30.890.10">
    <property type="entry name" value="Methyl-cpg-binding Protein 2, Chain A"/>
    <property type="match status" value="3"/>
</dbReference>
<gene>
    <name evidence="8" type="ORF">TIFTF001_003571</name>
</gene>
<dbReference type="PANTHER" id="PTHR34067">
    <property type="entry name" value="OS04G0193200 PROTEIN"/>
    <property type="match status" value="1"/>
</dbReference>
<feature type="compositionally biased region" description="Polar residues" evidence="6">
    <location>
        <begin position="662"/>
        <end position="671"/>
    </location>
</feature>
<evidence type="ECO:0000256" key="6">
    <source>
        <dbReference type="SAM" id="MobiDB-lite"/>
    </source>
</evidence>
<keyword evidence="5" id="KW-0539">Nucleus</keyword>
<feature type="compositionally biased region" description="Basic and acidic residues" evidence="6">
    <location>
        <begin position="729"/>
        <end position="748"/>
    </location>
</feature>
<evidence type="ECO:0000256" key="1">
    <source>
        <dbReference type="ARBA" id="ARBA00004123"/>
    </source>
</evidence>
<feature type="domain" description="MBD" evidence="7">
    <location>
        <begin position="147"/>
        <end position="222"/>
    </location>
</feature>
<keyword evidence="3" id="KW-0238">DNA-binding</keyword>
<dbReference type="InterPro" id="IPR016177">
    <property type="entry name" value="DNA-bd_dom_sf"/>
</dbReference>
<feature type="region of interest" description="Disordered" evidence="6">
    <location>
        <begin position="227"/>
        <end position="274"/>
    </location>
</feature>
<feature type="region of interest" description="Disordered" evidence="6">
    <location>
        <begin position="505"/>
        <end position="528"/>
    </location>
</feature>
<dbReference type="GO" id="GO:0003677">
    <property type="term" value="F:DNA binding"/>
    <property type="evidence" value="ECO:0007669"/>
    <property type="project" value="UniProtKB-KW"/>
</dbReference>